<evidence type="ECO:0008006" key="4">
    <source>
        <dbReference type="Google" id="ProtNLM"/>
    </source>
</evidence>
<sequence length="209" mass="24296">MRKVNLEILTIVSIVAIVFIISFLYISVFRFLSPTQIEFLKSDHTVAAILFLLNLYLLIKTIKSFKTRRKDTLEIVIKRDIVILILTLLMVVLTVIVFYLAYQKRSLALTSFGITVLLTIINGLMTHTSLSGISDTYIFHEGRRFPIENIESYDISSVYVYVTITKTFFFMNTFEVLRLSIEDNDIERFEQIMNAHDKHRAYNTGHDHT</sequence>
<protein>
    <recommendedName>
        <fullName evidence="4">DUF5673 domain-containing protein</fullName>
    </recommendedName>
</protein>
<keyword evidence="1" id="KW-0472">Membrane</keyword>
<dbReference type="Proteomes" id="UP000614200">
    <property type="component" value="Unassembled WGS sequence"/>
</dbReference>
<accession>A0ABR9ZQU1</accession>
<name>A0ABR9ZQU1_9FIRM</name>
<organism evidence="2 3">
    <name type="scientific">Fusibacter ferrireducens</name>
    <dbReference type="NCBI Taxonomy" id="2785058"/>
    <lineage>
        <taxon>Bacteria</taxon>
        <taxon>Bacillati</taxon>
        <taxon>Bacillota</taxon>
        <taxon>Clostridia</taxon>
        <taxon>Eubacteriales</taxon>
        <taxon>Eubacteriales Family XII. Incertae Sedis</taxon>
        <taxon>Fusibacter</taxon>
    </lineage>
</organism>
<dbReference type="EMBL" id="JADKNH010000001">
    <property type="protein sequence ID" value="MBF4691999.1"/>
    <property type="molecule type" value="Genomic_DNA"/>
</dbReference>
<feature type="transmembrane region" description="Helical" evidence="1">
    <location>
        <begin position="44"/>
        <end position="62"/>
    </location>
</feature>
<keyword evidence="1" id="KW-1133">Transmembrane helix</keyword>
<evidence type="ECO:0000313" key="3">
    <source>
        <dbReference type="Proteomes" id="UP000614200"/>
    </source>
</evidence>
<evidence type="ECO:0000313" key="2">
    <source>
        <dbReference type="EMBL" id="MBF4691999.1"/>
    </source>
</evidence>
<feature type="transmembrane region" description="Helical" evidence="1">
    <location>
        <begin position="107"/>
        <end position="125"/>
    </location>
</feature>
<reference evidence="2 3" key="1">
    <citation type="submission" date="2020-11" db="EMBL/GenBank/DDBJ databases">
        <title>Fusibacter basophilias sp. nov.</title>
        <authorList>
            <person name="Qiu D."/>
        </authorList>
    </citation>
    <scope>NUCLEOTIDE SEQUENCE [LARGE SCALE GENOMIC DNA]</scope>
    <source>
        <strain evidence="2 3">Q10-2</strain>
    </source>
</reference>
<keyword evidence="1" id="KW-0812">Transmembrane</keyword>
<evidence type="ECO:0000256" key="1">
    <source>
        <dbReference type="SAM" id="Phobius"/>
    </source>
</evidence>
<gene>
    <name evidence="2" type="ORF">ISU02_02660</name>
</gene>
<dbReference type="RefSeq" id="WP_194700225.1">
    <property type="nucleotide sequence ID" value="NZ_JADKNH010000001.1"/>
</dbReference>
<keyword evidence="3" id="KW-1185">Reference proteome</keyword>
<comment type="caution">
    <text evidence="2">The sequence shown here is derived from an EMBL/GenBank/DDBJ whole genome shotgun (WGS) entry which is preliminary data.</text>
</comment>
<proteinExistence type="predicted"/>
<feature type="transmembrane region" description="Helical" evidence="1">
    <location>
        <begin position="7"/>
        <end position="32"/>
    </location>
</feature>
<feature type="transmembrane region" description="Helical" evidence="1">
    <location>
        <begin position="82"/>
        <end position="101"/>
    </location>
</feature>